<dbReference type="InterPro" id="IPR001347">
    <property type="entry name" value="SIS_dom"/>
</dbReference>
<evidence type="ECO:0000256" key="1">
    <source>
        <dbReference type="ARBA" id="ARBA00009235"/>
    </source>
</evidence>
<reference evidence="3 4" key="1">
    <citation type="submission" date="2024-09" db="EMBL/GenBank/DDBJ databases">
        <title>Paenibacillus zeirhizospherea sp. nov., isolated from surface of the maize (Zea mays) roots in a horticulture field, Hungary.</title>
        <authorList>
            <person name="Marton D."/>
            <person name="Farkas M."/>
            <person name="Bedics A."/>
            <person name="Toth E."/>
            <person name="Tancsics A."/>
            <person name="Boka K."/>
            <person name="Maroti G."/>
            <person name="Kriszt B."/>
            <person name="Cserhati M."/>
        </authorList>
    </citation>
    <scope>NUCLEOTIDE SEQUENCE [LARGE SCALE GENOMIC DNA]</scope>
    <source>
        <strain evidence="3 4">KCTC 33519</strain>
    </source>
</reference>
<dbReference type="Gene3D" id="3.40.50.10490">
    <property type="entry name" value="Glucose-6-phosphate isomerase like protein, domain 1"/>
    <property type="match status" value="1"/>
</dbReference>
<dbReference type="Pfam" id="PF01380">
    <property type="entry name" value="SIS"/>
    <property type="match status" value="1"/>
</dbReference>
<comment type="similarity">
    <text evidence="1">Belongs to the SIS family. PHI subfamily.</text>
</comment>
<dbReference type="CDD" id="cd05005">
    <property type="entry name" value="SIS_PHI"/>
    <property type="match status" value="1"/>
</dbReference>
<dbReference type="NCBIfam" id="TIGR03127">
    <property type="entry name" value="RuMP_HxlB"/>
    <property type="match status" value="1"/>
</dbReference>
<dbReference type="RefSeq" id="WP_375357039.1">
    <property type="nucleotide sequence ID" value="NZ_JBHHMI010000019.1"/>
</dbReference>
<dbReference type="Proteomes" id="UP001580346">
    <property type="component" value="Unassembled WGS sequence"/>
</dbReference>
<dbReference type="PANTHER" id="PTHR43443">
    <property type="entry name" value="3-HEXULOSE-6-PHOSPHATE ISOMERASE"/>
    <property type="match status" value="1"/>
</dbReference>
<dbReference type="EC" id="5.3.1.27" evidence="3"/>
<proteinExistence type="inferred from homology"/>
<organism evidence="3 4">
    <name type="scientific">Paenibacillus enshidis</name>
    <dbReference type="NCBI Taxonomy" id="1458439"/>
    <lineage>
        <taxon>Bacteria</taxon>
        <taxon>Bacillati</taxon>
        <taxon>Bacillota</taxon>
        <taxon>Bacilli</taxon>
        <taxon>Bacillales</taxon>
        <taxon>Paenibacillaceae</taxon>
        <taxon>Paenibacillus</taxon>
    </lineage>
</organism>
<sequence length="185" mass="19481">MQTVQYLSEIIKELERAPEAVSGEEADRLASAIMEAGQIFMAGAGRSGFMVKSIAMRLMHIGLNSHVVGETVTPGIGRGDLLLIGSGSGETRSLAAMADKAKSLGASVALLTTAPQSYIASVADIVVPLPGSQKDPANAQYKTIQPMGSLFEQSLLLFGDAVVLKIMEITKQTTVSMYGKHANLE</sequence>
<dbReference type="PROSITE" id="PS51464">
    <property type="entry name" value="SIS"/>
    <property type="match status" value="1"/>
</dbReference>
<keyword evidence="4" id="KW-1185">Reference proteome</keyword>
<evidence type="ECO:0000313" key="4">
    <source>
        <dbReference type="Proteomes" id="UP001580346"/>
    </source>
</evidence>
<name>A0ABV5AXQ0_9BACL</name>
<accession>A0ABV5AXQ0</accession>
<dbReference type="PANTHER" id="PTHR43443:SF1">
    <property type="entry name" value="3-HEXULOSE-6-PHOSPHATE ISOMERASE"/>
    <property type="match status" value="1"/>
</dbReference>
<dbReference type="SUPFAM" id="SSF53697">
    <property type="entry name" value="SIS domain"/>
    <property type="match status" value="1"/>
</dbReference>
<feature type="domain" description="SIS" evidence="2">
    <location>
        <begin position="29"/>
        <end position="172"/>
    </location>
</feature>
<dbReference type="GO" id="GO:0043800">
    <property type="term" value="F:6-phospho-3-hexuloisomerase activity"/>
    <property type="evidence" value="ECO:0007669"/>
    <property type="project" value="UniProtKB-EC"/>
</dbReference>
<keyword evidence="3" id="KW-0413">Isomerase</keyword>
<dbReference type="InterPro" id="IPR017552">
    <property type="entry name" value="PHI/rmpB"/>
</dbReference>
<dbReference type="InterPro" id="IPR046348">
    <property type="entry name" value="SIS_dom_sf"/>
</dbReference>
<protein>
    <submittedName>
        <fullName evidence="3">6-phospho-3-hexuloisomerase</fullName>
        <ecNumber evidence="3">5.3.1.27</ecNumber>
    </submittedName>
</protein>
<evidence type="ECO:0000259" key="2">
    <source>
        <dbReference type="PROSITE" id="PS51464"/>
    </source>
</evidence>
<gene>
    <name evidence="3" type="primary">hxlB</name>
    <name evidence="3" type="ORF">ACE41H_18540</name>
</gene>
<comment type="caution">
    <text evidence="3">The sequence shown here is derived from an EMBL/GenBank/DDBJ whole genome shotgun (WGS) entry which is preliminary data.</text>
</comment>
<evidence type="ECO:0000313" key="3">
    <source>
        <dbReference type="EMBL" id="MFB5268765.1"/>
    </source>
</evidence>
<dbReference type="EMBL" id="JBHHMI010000019">
    <property type="protein sequence ID" value="MFB5268765.1"/>
    <property type="molecule type" value="Genomic_DNA"/>
</dbReference>